<sequence>MGGELPVVASPPLPPPPPPPPTPPPPLTSFPLGFRFHPTDEELVTYYLRRKLCGKPFQSEMVPEVDVYKSEPWELADHTSSKYRDLEWYFISPLDKKYATSSRLNRATLRGYWKETGKIREVRHNSEKIGQKKSLIFHSGRPPKGKRTDWVMHEYKLLDRELETTGVAQDALVLCKIYQKTGFGPPNGGHYAPFFDEEWDEEDALLVPGGDKNDDMTNGNEARVERSKIMQMDSQTTHVACKRVRLENGASSSEPHGTLVPFHHKKSKGSDPSSSNANGSKDLTMTNQGPRITNLAPALIEFPIMDPVTAKETYPPTTPPSFDVSALEKSVPPGYLELIADMEKKICEVSMEKDMLKMELMEAQAMINGLHSRIDRLKKENTELRKGI</sequence>
<proteinExistence type="predicted"/>
<organism evidence="1 2">
    <name type="scientific">Cichorium intybus</name>
    <name type="common">Chicory</name>
    <dbReference type="NCBI Taxonomy" id="13427"/>
    <lineage>
        <taxon>Eukaryota</taxon>
        <taxon>Viridiplantae</taxon>
        <taxon>Streptophyta</taxon>
        <taxon>Embryophyta</taxon>
        <taxon>Tracheophyta</taxon>
        <taxon>Spermatophyta</taxon>
        <taxon>Magnoliopsida</taxon>
        <taxon>eudicotyledons</taxon>
        <taxon>Gunneridae</taxon>
        <taxon>Pentapetalae</taxon>
        <taxon>asterids</taxon>
        <taxon>campanulids</taxon>
        <taxon>Asterales</taxon>
        <taxon>Asteraceae</taxon>
        <taxon>Cichorioideae</taxon>
        <taxon>Cichorieae</taxon>
        <taxon>Cichoriinae</taxon>
        <taxon>Cichorium</taxon>
    </lineage>
</organism>
<protein>
    <submittedName>
        <fullName evidence="1">Uncharacterized protein</fullName>
    </submittedName>
</protein>
<evidence type="ECO:0000313" key="1">
    <source>
        <dbReference type="EMBL" id="KAI3689328.1"/>
    </source>
</evidence>
<evidence type="ECO:0000313" key="2">
    <source>
        <dbReference type="Proteomes" id="UP001055811"/>
    </source>
</evidence>
<comment type="caution">
    <text evidence="1">The sequence shown here is derived from an EMBL/GenBank/DDBJ whole genome shotgun (WGS) entry which is preliminary data.</text>
</comment>
<accession>A0ACB8YW41</accession>
<keyword evidence="2" id="KW-1185">Reference proteome</keyword>
<name>A0ACB8YW41_CICIN</name>
<reference evidence="2" key="1">
    <citation type="journal article" date="2022" name="Mol. Ecol. Resour.">
        <title>The genomes of chicory, endive, great burdock and yacon provide insights into Asteraceae palaeo-polyploidization history and plant inulin production.</title>
        <authorList>
            <person name="Fan W."/>
            <person name="Wang S."/>
            <person name="Wang H."/>
            <person name="Wang A."/>
            <person name="Jiang F."/>
            <person name="Liu H."/>
            <person name="Zhao H."/>
            <person name="Xu D."/>
            <person name="Zhang Y."/>
        </authorList>
    </citation>
    <scope>NUCLEOTIDE SEQUENCE [LARGE SCALE GENOMIC DNA]</scope>
    <source>
        <strain evidence="2">cv. Punajuju</strain>
    </source>
</reference>
<dbReference type="EMBL" id="CM042017">
    <property type="protein sequence ID" value="KAI3689328.1"/>
    <property type="molecule type" value="Genomic_DNA"/>
</dbReference>
<dbReference type="Proteomes" id="UP001055811">
    <property type="component" value="Linkage Group LG09"/>
</dbReference>
<reference evidence="1 2" key="2">
    <citation type="journal article" date="2022" name="Mol. Ecol. Resour.">
        <title>The genomes of chicory, endive, great burdock and yacon provide insights into Asteraceae paleo-polyploidization history and plant inulin production.</title>
        <authorList>
            <person name="Fan W."/>
            <person name="Wang S."/>
            <person name="Wang H."/>
            <person name="Wang A."/>
            <person name="Jiang F."/>
            <person name="Liu H."/>
            <person name="Zhao H."/>
            <person name="Xu D."/>
            <person name="Zhang Y."/>
        </authorList>
    </citation>
    <scope>NUCLEOTIDE SEQUENCE [LARGE SCALE GENOMIC DNA]</scope>
    <source>
        <strain evidence="2">cv. Punajuju</strain>
        <tissue evidence="1">Leaves</tissue>
    </source>
</reference>
<gene>
    <name evidence="1" type="ORF">L2E82_47282</name>
</gene>